<dbReference type="Gene3D" id="2.60.120.260">
    <property type="entry name" value="Galactose-binding domain-like"/>
    <property type="match status" value="1"/>
</dbReference>
<dbReference type="InterPro" id="IPR053161">
    <property type="entry name" value="Ulvan_degrading_GH"/>
</dbReference>
<evidence type="ECO:0000313" key="2">
    <source>
        <dbReference type="Proteomes" id="UP000245412"/>
    </source>
</evidence>
<dbReference type="PANTHER" id="PTHR36848">
    <property type="entry name" value="DNA-BINDING PROTEIN (PUTATIVE SECRETED PROTEIN)-RELATED"/>
    <property type="match status" value="1"/>
</dbReference>
<reference evidence="1 2" key="1">
    <citation type="submission" date="2018-05" db="EMBL/GenBank/DDBJ databases">
        <authorList>
            <person name="Goeker M."/>
            <person name="Huntemann M."/>
            <person name="Clum A."/>
            <person name="Pillay M."/>
            <person name="Palaniappan K."/>
            <person name="Varghese N."/>
            <person name="Mikhailova N."/>
            <person name="Stamatis D."/>
            <person name="Reddy T."/>
            <person name="Daum C."/>
            <person name="Shapiro N."/>
            <person name="Ivanova N."/>
            <person name="Kyrpides N."/>
            <person name="Woyke T."/>
        </authorList>
    </citation>
    <scope>NUCLEOTIDE SEQUENCE [LARGE SCALE GENOMIC DNA]</scope>
    <source>
        <strain evidence="1 2">DSM 26524</strain>
    </source>
</reference>
<accession>A0AB73T723</accession>
<protein>
    <recommendedName>
        <fullName evidence="3">Glycoside hydrolase family 2</fullName>
    </recommendedName>
</protein>
<organism evidence="1 2">
    <name type="scientific">Murimonas intestini</name>
    <dbReference type="NCBI Taxonomy" id="1337051"/>
    <lineage>
        <taxon>Bacteria</taxon>
        <taxon>Bacillati</taxon>
        <taxon>Bacillota</taxon>
        <taxon>Clostridia</taxon>
        <taxon>Lachnospirales</taxon>
        <taxon>Lachnospiraceae</taxon>
        <taxon>Murimonas</taxon>
    </lineage>
</organism>
<dbReference type="PANTHER" id="PTHR36848:SF2">
    <property type="entry name" value="SECRETED PROTEIN"/>
    <property type="match status" value="1"/>
</dbReference>
<dbReference type="AlphaFoldDB" id="A0AB73T723"/>
<proteinExistence type="predicted"/>
<comment type="caution">
    <text evidence="1">The sequence shown here is derived from an EMBL/GenBank/DDBJ whole genome shotgun (WGS) entry which is preliminary data.</text>
</comment>
<dbReference type="RefSeq" id="WP_109625526.1">
    <property type="nucleotide sequence ID" value="NZ_CABJAT010000007.1"/>
</dbReference>
<evidence type="ECO:0000313" key="1">
    <source>
        <dbReference type="EMBL" id="PWJ77426.1"/>
    </source>
</evidence>
<keyword evidence="2" id="KW-1185">Reference proteome</keyword>
<evidence type="ECO:0008006" key="3">
    <source>
        <dbReference type="Google" id="ProtNLM"/>
    </source>
</evidence>
<name>A0AB73T723_9FIRM</name>
<dbReference type="SUPFAM" id="SSF49785">
    <property type="entry name" value="Galactose-binding domain-like"/>
    <property type="match status" value="1"/>
</dbReference>
<dbReference type="InterPro" id="IPR008979">
    <property type="entry name" value="Galactose-bd-like_sf"/>
</dbReference>
<gene>
    <name evidence="1" type="ORF">C7383_103271</name>
</gene>
<dbReference type="Proteomes" id="UP000245412">
    <property type="component" value="Unassembled WGS sequence"/>
</dbReference>
<sequence>MEALKRIIDGNGGSHILPFFWMKGEDNQTIREELDAVCECGIREICLESRPHPDFCGPGWWENLDFIMKEARERRMRIWVLDDDKFPTGHCNGAIEKKYPHLAKTYLAERHMDICGPCRNNAVLVENFLGSDGKLLGILAVPKPDGESLAVSGEGIVDLTEKYYDGFVYFDLPEGRYRLFILFTTQAGGGRPHYMNLIDSASVRVLIDEVYEKHYERYKEYFGKEFAGFFSDEPELGNVPGYPFDCALGQKDTKLPWSGELEDALRGIWKGSFLKSLPALWYESGAKTNAIRFTYMDEMTKLVYKCFSGQLGSWCESRGAEYIGHILEDANSHTKLGCGTGHYFREMRGQHMAGVDVVHHQIVPGFTEKVHQWIAGDTDGEFFHFGLAKLGSSAAHIDPSKKGRALCEIFGNYGWAAGMPLMRWLTDHMLVRGINEFTPHAFAMKYPDPDCPPHFYARGNNPQFGCFKELMKYMNRAAALLSKGVHKAQAAVLYHGEAEWADENAMLFQKPVRALMERQLDCDVVPCDVLCGEQDQGRQSAAAGGAYVQDGLLHINQESYACLVIPGCRMLPPGLAEFVINSARAGLKIYVAGEMPGRLTDGSDLPEGFTAACENTELTALADKVEAQNAAPVTVTEHNRGLRLYVTEQEDGLVCMLFNENVSEKISTALRFADAEIDRVTYYDAWNNRSETYKLPGEGLPVSLEPGSSLLLAAGKNNDVTAGEDTEEILKEIPEEAGSRTLSVEWKVSRRKVSARGYEESGEAFEEYVTLPPAALLPNLNGPGYDIGFTGTYRYEGSFVLEKEEGVRYFLKFPEASDALCLYINDREAGWLGNFPGSVEVTELVLDGENRIRADVTTTLVWERRDGASTHLQIPASGITMQPVLEMYR</sequence>
<dbReference type="EMBL" id="QGGY01000003">
    <property type="protein sequence ID" value="PWJ77426.1"/>
    <property type="molecule type" value="Genomic_DNA"/>
</dbReference>